<keyword evidence="5" id="KW-1185">Reference proteome</keyword>
<dbReference type="RefSeq" id="WP_262565321.1">
    <property type="nucleotide sequence ID" value="NZ_JAPFCC010000001.1"/>
</dbReference>
<dbReference type="InterPro" id="IPR009057">
    <property type="entry name" value="Homeodomain-like_sf"/>
</dbReference>
<dbReference type="Proteomes" id="UP001209854">
    <property type="component" value="Unassembled WGS sequence"/>
</dbReference>
<evidence type="ECO:0000313" key="5">
    <source>
        <dbReference type="Proteomes" id="UP001209854"/>
    </source>
</evidence>
<sequence length="233" mass="26473">MSALPAEKLEKEVVTSALKGRRPQARSLERRKKIMDAARELITLKSVSSLSLYDIARKAEIPPSSLYHFFPKIELLFQALAEESFAAFDACVSEPLPPQAVHHWSDVGYTLEARMVQYYQQNDMARALILGQHLHSDILAADHKHDDRIGKQIEQIYRQYFQLPPLPEGYNIFAIALQIADKVYAMSHQEYGNITPAMACEGWLAARSYLGIYLPDQLQRAKQAEGLDMAEHF</sequence>
<evidence type="ECO:0000256" key="2">
    <source>
        <dbReference type="PROSITE-ProRule" id="PRU00335"/>
    </source>
</evidence>
<dbReference type="Pfam" id="PF00440">
    <property type="entry name" value="TetR_N"/>
    <property type="match status" value="1"/>
</dbReference>
<organism evidence="4 5">
    <name type="scientific">Endozoicomonas gorgoniicola</name>
    <dbReference type="NCBI Taxonomy" id="1234144"/>
    <lineage>
        <taxon>Bacteria</taxon>
        <taxon>Pseudomonadati</taxon>
        <taxon>Pseudomonadota</taxon>
        <taxon>Gammaproteobacteria</taxon>
        <taxon>Oceanospirillales</taxon>
        <taxon>Endozoicomonadaceae</taxon>
        <taxon>Endozoicomonas</taxon>
    </lineage>
</organism>
<dbReference type="EMBL" id="JAPFCC010000001">
    <property type="protein sequence ID" value="MCW7555572.1"/>
    <property type="molecule type" value="Genomic_DNA"/>
</dbReference>
<dbReference type="Gene3D" id="1.10.357.10">
    <property type="entry name" value="Tetracycline Repressor, domain 2"/>
    <property type="match status" value="1"/>
</dbReference>
<evidence type="ECO:0000259" key="3">
    <source>
        <dbReference type="PROSITE" id="PS50977"/>
    </source>
</evidence>
<keyword evidence="1 2" id="KW-0238">DNA-binding</keyword>
<dbReference type="SUPFAM" id="SSF46689">
    <property type="entry name" value="Homeodomain-like"/>
    <property type="match status" value="1"/>
</dbReference>
<evidence type="ECO:0000313" key="4">
    <source>
        <dbReference type="EMBL" id="MCW7555572.1"/>
    </source>
</evidence>
<gene>
    <name evidence="4" type="ORF">NX722_23695</name>
</gene>
<protein>
    <submittedName>
        <fullName evidence="4">TetR/AcrR family transcriptional regulator</fullName>
    </submittedName>
</protein>
<accession>A0ABT3N1Q8</accession>
<proteinExistence type="predicted"/>
<feature type="DNA-binding region" description="H-T-H motif" evidence="2">
    <location>
        <begin position="51"/>
        <end position="70"/>
    </location>
</feature>
<feature type="domain" description="HTH tetR-type" evidence="3">
    <location>
        <begin position="28"/>
        <end position="88"/>
    </location>
</feature>
<comment type="caution">
    <text evidence="4">The sequence shown here is derived from an EMBL/GenBank/DDBJ whole genome shotgun (WGS) entry which is preliminary data.</text>
</comment>
<name>A0ABT3N1Q8_9GAMM</name>
<reference evidence="4 5" key="1">
    <citation type="submission" date="2022-10" db="EMBL/GenBank/DDBJ databases">
        <title>High-quality genome sequences of two octocoral-associated bacteria, Endozoicomonas euniceicola EF212 and Endozoicomonas gorgoniicola PS125.</title>
        <authorList>
            <person name="Chiou Y.-J."/>
            <person name="Chen Y.-H."/>
        </authorList>
    </citation>
    <scope>NUCLEOTIDE SEQUENCE [LARGE SCALE GENOMIC DNA]</scope>
    <source>
        <strain evidence="4 5">PS125</strain>
    </source>
</reference>
<evidence type="ECO:0000256" key="1">
    <source>
        <dbReference type="ARBA" id="ARBA00023125"/>
    </source>
</evidence>
<dbReference type="PROSITE" id="PS50977">
    <property type="entry name" value="HTH_TETR_2"/>
    <property type="match status" value="1"/>
</dbReference>
<dbReference type="InterPro" id="IPR001647">
    <property type="entry name" value="HTH_TetR"/>
</dbReference>